<dbReference type="Proteomes" id="UP001075354">
    <property type="component" value="Chromosome 2"/>
</dbReference>
<protein>
    <recommendedName>
        <fullName evidence="3">Mitochondrial import inner membrane translocase subunit Tim21</fullName>
    </recommendedName>
</protein>
<dbReference type="AlphaFoldDB" id="A0AAV7XY91"/>
<reference evidence="1" key="1">
    <citation type="submission" date="2022-12" db="EMBL/GenBank/DDBJ databases">
        <title>Chromosome-level genome assembly of the bean flower thrips Megalurothrips usitatus.</title>
        <authorList>
            <person name="Ma L."/>
            <person name="Liu Q."/>
            <person name="Li H."/>
            <person name="Cai W."/>
        </authorList>
    </citation>
    <scope>NUCLEOTIDE SEQUENCE</scope>
    <source>
        <strain evidence="1">Cailab_2022a</strain>
    </source>
</reference>
<accession>A0AAV7XY91</accession>
<evidence type="ECO:0008006" key="3">
    <source>
        <dbReference type="Google" id="ProtNLM"/>
    </source>
</evidence>
<evidence type="ECO:0000313" key="1">
    <source>
        <dbReference type="EMBL" id="KAJ1530401.1"/>
    </source>
</evidence>
<gene>
    <name evidence="1" type="ORF">ONE63_005309</name>
</gene>
<evidence type="ECO:0000313" key="2">
    <source>
        <dbReference type="Proteomes" id="UP001075354"/>
    </source>
</evidence>
<keyword evidence="2" id="KW-1185">Reference proteome</keyword>
<name>A0AAV7XY91_9NEOP</name>
<dbReference type="EMBL" id="JAPTSV010000002">
    <property type="protein sequence ID" value="KAJ1530401.1"/>
    <property type="molecule type" value="Genomic_DNA"/>
</dbReference>
<organism evidence="1 2">
    <name type="scientific">Megalurothrips usitatus</name>
    <name type="common">bean blossom thrips</name>
    <dbReference type="NCBI Taxonomy" id="439358"/>
    <lineage>
        <taxon>Eukaryota</taxon>
        <taxon>Metazoa</taxon>
        <taxon>Ecdysozoa</taxon>
        <taxon>Arthropoda</taxon>
        <taxon>Hexapoda</taxon>
        <taxon>Insecta</taxon>
        <taxon>Pterygota</taxon>
        <taxon>Neoptera</taxon>
        <taxon>Paraneoptera</taxon>
        <taxon>Thysanoptera</taxon>
        <taxon>Terebrantia</taxon>
        <taxon>Thripoidea</taxon>
        <taxon>Thripidae</taxon>
        <taxon>Megalurothrips</taxon>
    </lineage>
</organism>
<comment type="caution">
    <text evidence="1">The sequence shown here is derived from an EMBL/GenBank/DDBJ whole genome shotgun (WGS) entry which is preliminary data.</text>
</comment>
<sequence length="136" mass="15033">MSLVKISAAIAAAGGVILAATYGRKQRELKDAKWFRESAVKVASHEGVNRLIGHPPLEMGDVTRSVGTKYKPLLPVEPEPLYILEVPIKGSKGEGHIRMYLNYLVPIEVVRKDISAWNVALIEVQVGEDKENRFVV</sequence>
<proteinExistence type="predicted"/>